<dbReference type="Gene3D" id="3.40.309.10">
    <property type="entry name" value="Aldehyde Dehydrogenase, Chain A, domain 2"/>
    <property type="match status" value="1"/>
</dbReference>
<sequence length="495" mass="53449">MTPKPALKSGDRVLVGTRLITVDDSFASSLQDGDTVLGIAGTGQLRRIPSAVQSLVNGSVEAAMQGFLQLQKVDTTSVNQFFARAAERLADDSIFSAVADANEKDVESATARGRSTTRLVLSPKMRDDMVSAFRMWELAEMSSSSLTDTVEHVGWKVEQWKAPLGVIGFVFEGRPNVFADATGVLKGGNSVVFRIGSDALGTATSIMEHIIRPALKESGLPEQCVVLLDSVEHAAGWALFSDQRVSLAVARGSGQAVAELGSIAQQAGVAASLHGTGGAWILVGDQADPKRLFNVVRHSLDRKVCNTANVVCVPKARAAELIPQIFAAAQQASAQRGTDARIHCVNNAEQYLPSASHIDVRRADGVRSEMQISVADVKDLGHEFEWEENPEFFIVVVDQLIEAIELFNRYSPQFVVSAISEDSAERDLVWSQCNAPFVGDGFTRWVDGQFALLRPELGLSNWQSGRLFARGGVLSGDSAFTVRLKVTQQDSNLHR</sequence>
<reference evidence="2" key="1">
    <citation type="submission" date="2020-05" db="EMBL/GenBank/DDBJ databases">
        <authorList>
            <person name="Chiriac C."/>
            <person name="Salcher M."/>
            <person name="Ghai R."/>
            <person name="Kavagutti S V."/>
        </authorList>
    </citation>
    <scope>NUCLEOTIDE SEQUENCE</scope>
</reference>
<protein>
    <submittedName>
        <fullName evidence="2">Unannotated protein</fullName>
    </submittedName>
</protein>
<evidence type="ECO:0000313" key="2">
    <source>
        <dbReference type="EMBL" id="CAB4606183.1"/>
    </source>
</evidence>
<dbReference type="Pfam" id="PF00171">
    <property type="entry name" value="Aldedh"/>
    <property type="match status" value="1"/>
</dbReference>
<dbReference type="InterPro" id="IPR016163">
    <property type="entry name" value="Ald_DH_C"/>
</dbReference>
<dbReference type="InterPro" id="IPR016162">
    <property type="entry name" value="Ald_DH_N"/>
</dbReference>
<dbReference type="Gene3D" id="3.40.605.10">
    <property type="entry name" value="Aldehyde Dehydrogenase, Chain A, domain 1"/>
    <property type="match status" value="1"/>
</dbReference>
<dbReference type="PANTHER" id="PTHR11063">
    <property type="entry name" value="GLUTAMATE SEMIALDEHYDE DEHYDROGENASE"/>
    <property type="match status" value="1"/>
</dbReference>
<accession>A0A6J6H1F9</accession>
<dbReference type="InterPro" id="IPR016161">
    <property type="entry name" value="Ald_DH/histidinol_DH"/>
</dbReference>
<gene>
    <name evidence="2" type="ORF">UFOPK1874_00126</name>
</gene>
<dbReference type="GO" id="GO:0004350">
    <property type="term" value="F:glutamate-5-semialdehyde dehydrogenase activity"/>
    <property type="evidence" value="ECO:0007669"/>
    <property type="project" value="TreeGrafter"/>
</dbReference>
<dbReference type="PANTHER" id="PTHR11063:SF8">
    <property type="entry name" value="DELTA-1-PYRROLINE-5-CARBOXYLATE SYNTHASE"/>
    <property type="match status" value="1"/>
</dbReference>
<evidence type="ECO:0000259" key="1">
    <source>
        <dbReference type="Pfam" id="PF00171"/>
    </source>
</evidence>
<dbReference type="InterPro" id="IPR015590">
    <property type="entry name" value="Aldehyde_DH_dom"/>
</dbReference>
<dbReference type="AlphaFoldDB" id="A0A6J6H1F9"/>
<dbReference type="SUPFAM" id="SSF53720">
    <property type="entry name" value="ALDH-like"/>
    <property type="match status" value="1"/>
</dbReference>
<proteinExistence type="predicted"/>
<feature type="domain" description="Aldehyde dehydrogenase" evidence="1">
    <location>
        <begin position="160"/>
        <end position="366"/>
    </location>
</feature>
<organism evidence="2">
    <name type="scientific">freshwater metagenome</name>
    <dbReference type="NCBI Taxonomy" id="449393"/>
    <lineage>
        <taxon>unclassified sequences</taxon>
        <taxon>metagenomes</taxon>
        <taxon>ecological metagenomes</taxon>
    </lineage>
</organism>
<name>A0A6J6H1F9_9ZZZZ</name>
<dbReference type="EMBL" id="CAEZUX010000005">
    <property type="protein sequence ID" value="CAB4606183.1"/>
    <property type="molecule type" value="Genomic_DNA"/>
</dbReference>